<reference evidence="1" key="1">
    <citation type="journal article" date="2022" name="Int. J. Syst. Evol. Microbiol.">
        <title>Pseudomonas aegrilactucae sp. nov. and Pseudomonas morbosilactucae sp. nov., pathogens causing bacterial rot of lettuce in Japan.</title>
        <authorList>
            <person name="Sawada H."/>
            <person name="Fujikawa T."/>
            <person name="Satou M."/>
        </authorList>
    </citation>
    <scope>NUCLEOTIDE SEQUENCE</scope>
    <source>
        <strain evidence="1">0166_1</strain>
    </source>
</reference>
<dbReference type="RefSeq" id="WP_259314527.1">
    <property type="nucleotide sequence ID" value="NZ_CP087164.1"/>
</dbReference>
<dbReference type="SMART" id="SM00882">
    <property type="entry name" value="CoA_trans"/>
    <property type="match status" value="1"/>
</dbReference>
<gene>
    <name evidence="1" type="primary">catJ_3</name>
    <name evidence="1" type="ORF">DSM104329_01243</name>
</gene>
<dbReference type="InterPro" id="IPR004165">
    <property type="entry name" value="CoA_trans_fam_I"/>
</dbReference>
<name>A0A9E7BZ24_9ACTN</name>
<evidence type="ECO:0000313" key="2">
    <source>
        <dbReference type="Proteomes" id="UP001162834"/>
    </source>
</evidence>
<sequence>MTEYRIEELMVCRIASEVDDSGVTVLGSFTPLAYASYMLAKLTHARDAYLVGFNAIGMPPVELNLTGTEAAAYRGALARWSFLTTTQTVHLGKRGLVECVSPAQIDGTGAFNLACIGDYAHPKVRMPGGAGSPEVVQHYERILVYFGRHDRRTLVEQVSFRTGQRAPLSAEERRRRGLLAGPVRIITPLAVLIKDDDERPFRIESLNPGVAAEQVVENTGFELEVPADIPTTAEPTADQVALLRERIDPHGTTRFDFLDAQERKQMLRDLLQDEWDRALAASRVAAR</sequence>
<dbReference type="Proteomes" id="UP001162834">
    <property type="component" value="Chromosome"/>
</dbReference>
<dbReference type="Pfam" id="PF01144">
    <property type="entry name" value="CoA_trans"/>
    <property type="match status" value="1"/>
</dbReference>
<dbReference type="InterPro" id="IPR037171">
    <property type="entry name" value="NagB/RpiA_transferase-like"/>
</dbReference>
<dbReference type="EC" id="2.8.3.6" evidence="1"/>
<dbReference type="Gene3D" id="3.40.1080.10">
    <property type="entry name" value="Glutaconate Coenzyme A-transferase"/>
    <property type="match status" value="1"/>
</dbReference>
<evidence type="ECO:0000313" key="1">
    <source>
        <dbReference type="EMBL" id="UGS34861.1"/>
    </source>
</evidence>
<dbReference type="GO" id="GO:0047569">
    <property type="term" value="F:3-oxoadipate CoA-transferase activity"/>
    <property type="evidence" value="ECO:0007669"/>
    <property type="project" value="UniProtKB-EC"/>
</dbReference>
<protein>
    <submittedName>
        <fullName evidence="1">3-oxoadipate CoA-transferase subunit B</fullName>
        <ecNumber evidence="1">2.8.3.6</ecNumber>
    </submittedName>
</protein>
<proteinExistence type="predicted"/>
<dbReference type="AlphaFoldDB" id="A0A9E7BZ24"/>
<keyword evidence="2" id="KW-1185">Reference proteome</keyword>
<keyword evidence="1" id="KW-0808">Transferase</keyword>
<dbReference type="SUPFAM" id="SSF100950">
    <property type="entry name" value="NagB/RpiA/CoA transferase-like"/>
    <property type="match status" value="1"/>
</dbReference>
<dbReference type="KEGG" id="sbae:DSM104329_01243"/>
<accession>A0A9E7BZ24</accession>
<dbReference type="EMBL" id="CP087164">
    <property type="protein sequence ID" value="UGS34861.1"/>
    <property type="molecule type" value="Genomic_DNA"/>
</dbReference>
<organism evidence="1 2">
    <name type="scientific">Capillimicrobium parvum</name>
    <dbReference type="NCBI Taxonomy" id="2884022"/>
    <lineage>
        <taxon>Bacteria</taxon>
        <taxon>Bacillati</taxon>
        <taxon>Actinomycetota</taxon>
        <taxon>Thermoleophilia</taxon>
        <taxon>Solirubrobacterales</taxon>
        <taxon>Capillimicrobiaceae</taxon>
        <taxon>Capillimicrobium</taxon>
    </lineage>
</organism>